<feature type="domain" description="Zn(2)-C6 fungal-type" evidence="7">
    <location>
        <begin position="27"/>
        <end position="60"/>
    </location>
</feature>
<dbReference type="InterPro" id="IPR007219">
    <property type="entry name" value="XnlR_reg_dom"/>
</dbReference>
<dbReference type="InterPro" id="IPR036864">
    <property type="entry name" value="Zn2-C6_fun-type_DNA-bd_sf"/>
</dbReference>
<dbReference type="PROSITE" id="PS00463">
    <property type="entry name" value="ZN2_CY6_FUNGAL_1"/>
    <property type="match status" value="1"/>
</dbReference>
<keyword evidence="4" id="KW-0804">Transcription</keyword>
<dbReference type="CDD" id="cd12148">
    <property type="entry name" value="fungal_TF_MHR"/>
    <property type="match status" value="1"/>
</dbReference>
<dbReference type="Gene3D" id="4.10.240.10">
    <property type="entry name" value="Zn(2)-C6 fungal-type DNA-binding domain"/>
    <property type="match status" value="1"/>
</dbReference>
<sequence>MPEADPLLARERPTLSKRRKLRKGTQSCWECKRRKIRCTFAAPTEAICDGCRSRRTKCISQEFDDEAAPTSRKVDRISRMESLVEQSVERNSANDMLGTLRRTRSDQNAEPVAGSRGEGGDTDIEPPRSIPVTVPNPDLETQVTGSLDELSRALLAAWPSQHDLDLLLSVPVDISILFHGIVCMPYSKLFSGQIPSPRRMLQLPRQGSHPVLIARRLLMLGALIQGIPPDCVGKLVGMSSDYRAIMSHVVNTATRLVTSNDELVSSLDGIECVMIESMYLNNVGNLRRAWLTNRRAMVMAQMMGLHAGTSSPSMVLEVETRERIDPDYMWFRLVFSDRYLSLMLGLPQGSLENIFVSPKAIESYIAIERMERMQSVAAGLILQRNSSERTDLAPTYKIDKMLQDAAALMPPQWWLMTPDLTTAIASSNDAKALEESLRLMNQFTHHHLLVQLHLPYMMQPFSNDSNHDYSKMTAASASRAIVSQFVCFRNSFLATAYCRGIDFVAFIASTTLCLAHIEARRQHKTGTGKGITVFQSLQHQRLSDRGLLEQTLKIMETMAQRSRDVVAQKISSILQPLLAIENNSARGYCYHASASSELNKQESRCPSGTGEASGVLCIQIPYLGTIRIEHCPTLSDSIEPAQTLSEGRHRNAPVSKATDASLVVLCEPVSPHNQEQHNKQQGEVASAVRPAGYEISTTQPVNTDWQAVPSYLDAENPLQQPRSTSWDSFNASSTQETDLLVPGLAADIDDWALQGVDMALFSSLTRASMDSSRPRLQTYEQ</sequence>
<dbReference type="PANTHER" id="PTHR47840:SF1">
    <property type="entry name" value="ZN(II)2CYS6 TRANSCRIPTION FACTOR (EUROFUNG)"/>
    <property type="match status" value="1"/>
</dbReference>
<dbReference type="STRING" id="1447883.A0A2B7Z4F8"/>
<dbReference type="GO" id="GO:0008270">
    <property type="term" value="F:zinc ion binding"/>
    <property type="evidence" value="ECO:0007669"/>
    <property type="project" value="InterPro"/>
</dbReference>
<dbReference type="GO" id="GO:0006351">
    <property type="term" value="P:DNA-templated transcription"/>
    <property type="evidence" value="ECO:0007669"/>
    <property type="project" value="InterPro"/>
</dbReference>
<evidence type="ECO:0000256" key="1">
    <source>
        <dbReference type="ARBA" id="ARBA00022723"/>
    </source>
</evidence>
<dbReference type="AlphaFoldDB" id="A0A2B7Z4F8"/>
<dbReference type="GO" id="GO:0000981">
    <property type="term" value="F:DNA-binding transcription factor activity, RNA polymerase II-specific"/>
    <property type="evidence" value="ECO:0007669"/>
    <property type="project" value="InterPro"/>
</dbReference>
<evidence type="ECO:0000256" key="6">
    <source>
        <dbReference type="SAM" id="MobiDB-lite"/>
    </source>
</evidence>
<protein>
    <recommendedName>
        <fullName evidence="7">Zn(2)-C6 fungal-type domain-containing protein</fullName>
    </recommendedName>
</protein>
<accession>A0A2B7Z4F8</accession>
<evidence type="ECO:0000256" key="4">
    <source>
        <dbReference type="ARBA" id="ARBA00023163"/>
    </source>
</evidence>
<dbReference type="GO" id="GO:0003677">
    <property type="term" value="F:DNA binding"/>
    <property type="evidence" value="ECO:0007669"/>
    <property type="project" value="UniProtKB-KW"/>
</dbReference>
<evidence type="ECO:0000256" key="3">
    <source>
        <dbReference type="ARBA" id="ARBA00023125"/>
    </source>
</evidence>
<dbReference type="OrthoDB" id="5392779at2759"/>
<dbReference type="InterPro" id="IPR001138">
    <property type="entry name" value="Zn2Cys6_DnaBD"/>
</dbReference>
<evidence type="ECO:0000259" key="7">
    <source>
        <dbReference type="PROSITE" id="PS50048"/>
    </source>
</evidence>
<dbReference type="Pfam" id="PF00172">
    <property type="entry name" value="Zn_clus"/>
    <property type="match status" value="1"/>
</dbReference>
<evidence type="ECO:0000256" key="5">
    <source>
        <dbReference type="ARBA" id="ARBA00023242"/>
    </source>
</evidence>
<dbReference type="PROSITE" id="PS50048">
    <property type="entry name" value="ZN2_CY6_FUNGAL_2"/>
    <property type="match status" value="1"/>
</dbReference>
<dbReference type="EMBL" id="PDNA01000002">
    <property type="protein sequence ID" value="PGH27942.1"/>
    <property type="molecule type" value="Genomic_DNA"/>
</dbReference>
<keyword evidence="2" id="KW-0805">Transcription regulation</keyword>
<proteinExistence type="predicted"/>
<evidence type="ECO:0000256" key="2">
    <source>
        <dbReference type="ARBA" id="ARBA00023015"/>
    </source>
</evidence>
<feature type="region of interest" description="Disordered" evidence="6">
    <location>
        <begin position="86"/>
        <end position="138"/>
    </location>
</feature>
<keyword evidence="1" id="KW-0479">Metal-binding</keyword>
<evidence type="ECO:0000313" key="9">
    <source>
        <dbReference type="Proteomes" id="UP000224634"/>
    </source>
</evidence>
<dbReference type="SUPFAM" id="SSF57701">
    <property type="entry name" value="Zn2/Cys6 DNA-binding domain"/>
    <property type="match status" value="1"/>
</dbReference>
<evidence type="ECO:0000313" key="8">
    <source>
        <dbReference type="EMBL" id="PGH27942.1"/>
    </source>
</evidence>
<gene>
    <name evidence="8" type="ORF">AJ80_00196</name>
</gene>
<keyword evidence="9" id="KW-1185">Reference proteome</keyword>
<dbReference type="SMART" id="SM00906">
    <property type="entry name" value="Fungal_trans"/>
    <property type="match status" value="1"/>
</dbReference>
<keyword evidence="5" id="KW-0539">Nucleus</keyword>
<organism evidence="8 9">
    <name type="scientific">Polytolypa hystricis (strain UAMH7299)</name>
    <dbReference type="NCBI Taxonomy" id="1447883"/>
    <lineage>
        <taxon>Eukaryota</taxon>
        <taxon>Fungi</taxon>
        <taxon>Dikarya</taxon>
        <taxon>Ascomycota</taxon>
        <taxon>Pezizomycotina</taxon>
        <taxon>Eurotiomycetes</taxon>
        <taxon>Eurotiomycetidae</taxon>
        <taxon>Onygenales</taxon>
        <taxon>Onygenales incertae sedis</taxon>
        <taxon>Polytolypa</taxon>
    </lineage>
</organism>
<dbReference type="SMART" id="SM00066">
    <property type="entry name" value="GAL4"/>
    <property type="match status" value="1"/>
</dbReference>
<name>A0A2B7Z4F8_POLH7</name>
<comment type="caution">
    <text evidence="8">The sequence shown here is derived from an EMBL/GenBank/DDBJ whole genome shotgun (WGS) entry which is preliminary data.</text>
</comment>
<reference evidence="8 9" key="1">
    <citation type="submission" date="2017-10" db="EMBL/GenBank/DDBJ databases">
        <title>Comparative genomics in systemic dimorphic fungi from Ajellomycetaceae.</title>
        <authorList>
            <person name="Munoz J.F."/>
            <person name="Mcewen J.G."/>
            <person name="Clay O.K."/>
            <person name="Cuomo C.A."/>
        </authorList>
    </citation>
    <scope>NUCLEOTIDE SEQUENCE [LARGE SCALE GENOMIC DNA]</scope>
    <source>
        <strain evidence="8 9">UAMH7299</strain>
    </source>
</reference>
<keyword evidence="3" id="KW-0238">DNA-binding</keyword>
<dbReference type="CDD" id="cd00067">
    <property type="entry name" value="GAL4"/>
    <property type="match status" value="1"/>
</dbReference>
<dbReference type="Proteomes" id="UP000224634">
    <property type="component" value="Unassembled WGS sequence"/>
</dbReference>
<dbReference type="PANTHER" id="PTHR47840">
    <property type="entry name" value="ZN(II)2CYS6 TRANSCRIPTION FACTOR (EUROFUNG)-RELATED"/>
    <property type="match status" value="1"/>
</dbReference>